<evidence type="ECO:0000256" key="5">
    <source>
        <dbReference type="SAM" id="Phobius"/>
    </source>
</evidence>
<feature type="transmembrane region" description="Helical" evidence="5">
    <location>
        <begin position="91"/>
        <end position="113"/>
    </location>
</feature>
<feature type="transmembrane region" description="Helical" evidence="5">
    <location>
        <begin position="48"/>
        <end position="71"/>
    </location>
</feature>
<evidence type="ECO:0000313" key="7">
    <source>
        <dbReference type="Proteomes" id="UP000887458"/>
    </source>
</evidence>
<evidence type="ECO:0000256" key="2">
    <source>
        <dbReference type="ARBA" id="ARBA00022692"/>
    </source>
</evidence>
<dbReference type="PANTHER" id="PTHR19282">
    <property type="entry name" value="TETRASPANIN"/>
    <property type="match status" value="1"/>
</dbReference>
<feature type="transmembrane region" description="Helical" evidence="5">
    <location>
        <begin position="120"/>
        <end position="143"/>
    </location>
</feature>
<dbReference type="InterPro" id="IPR018499">
    <property type="entry name" value="Tetraspanin/Peripherin"/>
</dbReference>
<sequence length="422" mass="48042">MFITNPYVTYPQRSSLHRYHFGRRAAIGEKHEHMFLRAIGKAMQYYRIWIYSCNAALFIGTFIYVVAFITVITDSRLSLFPNIRLYHPSFIYAYLAIIIQGGLVQAIGCLGALKLNESYLHLYLVTMSILVFGDAIVGVAWALRYKNITMNLKSDLKNQIFNEYDTNIEIRNVWDDIQVNWNCCGVDGPTDYNVSTWALRYLPLPESQHLVLPLSCCHPEEPTFGPPHNECITKMNEHVFSNGCYEHIYLWLQNSTDLLLVLGFCVITFVKLCFLFLLRSEIKEMIEKIKVIKGETSSDIPMLPFQDIEAYLPRPSMQQQQDQTAIGTTTMLLNPSSTTTAATNQHPMIFRGNSTQERCHCRLSAASGYINPTNATAATNLINTLTGSRTILSYSAANLAACQSFAKKHIKKQHKYTFTQTY</sequence>
<evidence type="ECO:0000256" key="4">
    <source>
        <dbReference type="ARBA" id="ARBA00023136"/>
    </source>
</evidence>
<proteinExistence type="predicted"/>
<dbReference type="SUPFAM" id="SSF48652">
    <property type="entry name" value="Tetraspanin"/>
    <property type="match status" value="1"/>
</dbReference>
<comment type="caution">
    <text evidence="6">The sequence shown here is derived from an EMBL/GenBank/DDBJ whole genome shotgun (WGS) entry which is preliminary data.</text>
</comment>
<accession>A0ABQ8IZ04</accession>
<dbReference type="CDD" id="cd03156">
    <property type="entry name" value="uroplakin_I_like_LEL"/>
    <property type="match status" value="1"/>
</dbReference>
<reference evidence="6 7" key="1">
    <citation type="journal article" date="2018" name="J. Allergy Clin. Immunol.">
        <title>High-quality assembly of Dermatophagoides pteronyssinus genome and transcriptome reveals a wide range of novel allergens.</title>
        <authorList>
            <person name="Liu X.Y."/>
            <person name="Yang K.Y."/>
            <person name="Wang M.Q."/>
            <person name="Kwok J.S."/>
            <person name="Zeng X."/>
            <person name="Yang Z."/>
            <person name="Xiao X.J."/>
            <person name="Lau C.P."/>
            <person name="Li Y."/>
            <person name="Huang Z.M."/>
            <person name="Ba J.G."/>
            <person name="Yim A.K."/>
            <person name="Ouyang C.Y."/>
            <person name="Ngai S.M."/>
            <person name="Chan T.F."/>
            <person name="Leung E.L."/>
            <person name="Liu L."/>
            <person name="Liu Z.G."/>
            <person name="Tsui S.K."/>
        </authorList>
    </citation>
    <scope>NUCLEOTIDE SEQUENCE [LARGE SCALE GENOMIC DNA]</scope>
    <source>
        <strain evidence="6">Derp</strain>
    </source>
</reference>
<dbReference type="Proteomes" id="UP000887458">
    <property type="component" value="Unassembled WGS sequence"/>
</dbReference>
<evidence type="ECO:0000256" key="3">
    <source>
        <dbReference type="ARBA" id="ARBA00022989"/>
    </source>
</evidence>
<keyword evidence="3 5" id="KW-1133">Transmembrane helix</keyword>
<dbReference type="Pfam" id="PF00335">
    <property type="entry name" value="Tetraspanin"/>
    <property type="match status" value="1"/>
</dbReference>
<dbReference type="PANTHER" id="PTHR19282:SF554">
    <property type="entry name" value="ANTIGEN, PUTATIVE-RELATED"/>
    <property type="match status" value="1"/>
</dbReference>
<organism evidence="6 7">
    <name type="scientific">Dermatophagoides pteronyssinus</name>
    <name type="common">European house dust mite</name>
    <dbReference type="NCBI Taxonomy" id="6956"/>
    <lineage>
        <taxon>Eukaryota</taxon>
        <taxon>Metazoa</taxon>
        <taxon>Ecdysozoa</taxon>
        <taxon>Arthropoda</taxon>
        <taxon>Chelicerata</taxon>
        <taxon>Arachnida</taxon>
        <taxon>Acari</taxon>
        <taxon>Acariformes</taxon>
        <taxon>Sarcoptiformes</taxon>
        <taxon>Astigmata</taxon>
        <taxon>Psoroptidia</taxon>
        <taxon>Analgoidea</taxon>
        <taxon>Pyroglyphidae</taxon>
        <taxon>Dermatophagoidinae</taxon>
        <taxon>Dermatophagoides</taxon>
    </lineage>
</organism>
<feature type="transmembrane region" description="Helical" evidence="5">
    <location>
        <begin position="258"/>
        <end position="278"/>
    </location>
</feature>
<protein>
    <submittedName>
        <fullName evidence="6">Uncharacterized protein</fullName>
    </submittedName>
</protein>
<reference evidence="6 7" key="2">
    <citation type="journal article" date="2022" name="Mol. Biol. Evol.">
        <title>Comparative Genomics Reveals Insights into the Divergent Evolution of Astigmatic Mites and Household Pest Adaptations.</title>
        <authorList>
            <person name="Xiong Q."/>
            <person name="Wan A.T."/>
            <person name="Liu X."/>
            <person name="Fung C.S."/>
            <person name="Xiao X."/>
            <person name="Malainual N."/>
            <person name="Hou J."/>
            <person name="Wang L."/>
            <person name="Wang M."/>
            <person name="Yang K.Y."/>
            <person name="Cui Y."/>
            <person name="Leung E.L."/>
            <person name="Nong W."/>
            <person name="Shin S.K."/>
            <person name="Au S.W."/>
            <person name="Jeong K.Y."/>
            <person name="Chew F.T."/>
            <person name="Hui J.H."/>
            <person name="Leung T.F."/>
            <person name="Tungtrongchitr A."/>
            <person name="Zhong N."/>
            <person name="Liu Z."/>
            <person name="Tsui S.K."/>
        </authorList>
    </citation>
    <scope>NUCLEOTIDE SEQUENCE [LARGE SCALE GENOMIC DNA]</scope>
    <source>
        <strain evidence="6">Derp</strain>
    </source>
</reference>
<keyword evidence="2 5" id="KW-0812">Transmembrane</keyword>
<keyword evidence="7" id="KW-1185">Reference proteome</keyword>
<evidence type="ECO:0000256" key="1">
    <source>
        <dbReference type="ARBA" id="ARBA00004141"/>
    </source>
</evidence>
<dbReference type="Gene3D" id="1.10.1450.10">
    <property type="entry name" value="Tetraspanin"/>
    <property type="match status" value="1"/>
</dbReference>
<name>A0ABQ8IZ04_DERPT</name>
<dbReference type="InterPro" id="IPR008952">
    <property type="entry name" value="Tetraspanin_EC2_sf"/>
</dbReference>
<dbReference type="EMBL" id="NJHN03000095">
    <property type="protein sequence ID" value="KAH9415535.1"/>
    <property type="molecule type" value="Genomic_DNA"/>
</dbReference>
<keyword evidence="4 5" id="KW-0472">Membrane</keyword>
<comment type="subcellular location">
    <subcellularLocation>
        <location evidence="1">Membrane</location>
        <topology evidence="1">Multi-pass membrane protein</topology>
    </subcellularLocation>
</comment>
<gene>
    <name evidence="6" type="ORF">DERP_000020</name>
</gene>
<evidence type="ECO:0000313" key="6">
    <source>
        <dbReference type="EMBL" id="KAH9415535.1"/>
    </source>
</evidence>